<feature type="compositionally biased region" description="Low complexity" evidence="1">
    <location>
        <begin position="81"/>
        <end position="127"/>
    </location>
</feature>
<evidence type="ECO:0000313" key="5">
    <source>
        <dbReference type="Proteomes" id="UP000178369"/>
    </source>
</evidence>
<feature type="domain" description="Bacterial Ig-like" evidence="3">
    <location>
        <begin position="651"/>
        <end position="725"/>
    </location>
</feature>
<feature type="compositionally biased region" description="Polar residues" evidence="1">
    <location>
        <begin position="1283"/>
        <end position="1306"/>
    </location>
</feature>
<proteinExistence type="predicted"/>
<keyword evidence="2" id="KW-1133">Transmembrane helix</keyword>
<keyword evidence="2" id="KW-0812">Transmembrane</keyword>
<evidence type="ECO:0000256" key="2">
    <source>
        <dbReference type="SAM" id="Phobius"/>
    </source>
</evidence>
<dbReference type="PANTHER" id="PTHR48125:SF12">
    <property type="entry name" value="AT HOOK TRANSCRIPTION FACTOR FAMILY-RELATED"/>
    <property type="match status" value="1"/>
</dbReference>
<feature type="region of interest" description="Disordered" evidence="1">
    <location>
        <begin position="42"/>
        <end position="131"/>
    </location>
</feature>
<keyword evidence="2" id="KW-0472">Membrane</keyword>
<comment type="caution">
    <text evidence="4">The sequence shown here is derived from an EMBL/GenBank/DDBJ whole genome shotgun (WGS) entry which is preliminary data.</text>
</comment>
<feature type="region of interest" description="Disordered" evidence="1">
    <location>
        <begin position="517"/>
        <end position="541"/>
    </location>
</feature>
<dbReference type="Pfam" id="PF19077">
    <property type="entry name" value="Big_13"/>
    <property type="match status" value="1"/>
</dbReference>
<dbReference type="PANTHER" id="PTHR48125">
    <property type="entry name" value="LP07818P1"/>
    <property type="match status" value="1"/>
</dbReference>
<dbReference type="InterPro" id="IPR013783">
    <property type="entry name" value="Ig-like_fold"/>
</dbReference>
<dbReference type="EMBL" id="MFBL01000023">
    <property type="protein sequence ID" value="OGE04881.1"/>
    <property type="molecule type" value="Genomic_DNA"/>
</dbReference>
<dbReference type="Proteomes" id="UP000178369">
    <property type="component" value="Unassembled WGS sequence"/>
</dbReference>
<feature type="compositionally biased region" description="Low complexity" evidence="1">
    <location>
        <begin position="421"/>
        <end position="431"/>
    </location>
</feature>
<feature type="compositionally biased region" description="Pro residues" evidence="1">
    <location>
        <begin position="62"/>
        <end position="80"/>
    </location>
</feature>
<dbReference type="Gene3D" id="2.60.40.380">
    <property type="entry name" value="Purple acid phosphatase-like, N-terminal"/>
    <property type="match status" value="1"/>
</dbReference>
<gene>
    <name evidence="4" type="ORF">A3F45_01445</name>
</gene>
<feature type="transmembrane region" description="Helical" evidence="2">
    <location>
        <begin position="1385"/>
        <end position="1402"/>
    </location>
</feature>
<dbReference type="SUPFAM" id="SSF49265">
    <property type="entry name" value="Fibronectin type III"/>
    <property type="match status" value="1"/>
</dbReference>
<feature type="compositionally biased region" description="Low complexity" evidence="1">
    <location>
        <begin position="1354"/>
        <end position="1363"/>
    </location>
</feature>
<feature type="compositionally biased region" description="Low complexity" evidence="1">
    <location>
        <begin position="1307"/>
        <end position="1328"/>
    </location>
</feature>
<feature type="region of interest" description="Disordered" evidence="1">
    <location>
        <begin position="1283"/>
        <end position="1328"/>
    </location>
</feature>
<dbReference type="InterPro" id="IPR044016">
    <property type="entry name" value="Big_13"/>
</dbReference>
<protein>
    <recommendedName>
        <fullName evidence="3">Bacterial Ig-like domain-containing protein</fullName>
    </recommendedName>
</protein>
<evidence type="ECO:0000256" key="1">
    <source>
        <dbReference type="SAM" id="MobiDB-lite"/>
    </source>
</evidence>
<feature type="compositionally biased region" description="Low complexity" evidence="1">
    <location>
        <begin position="51"/>
        <end position="61"/>
    </location>
</feature>
<dbReference type="Gene3D" id="2.60.40.10">
    <property type="entry name" value="Immunoglobulins"/>
    <property type="match status" value="3"/>
</dbReference>
<dbReference type="InterPro" id="IPR036116">
    <property type="entry name" value="FN3_sf"/>
</dbReference>
<evidence type="ECO:0000259" key="3">
    <source>
        <dbReference type="Pfam" id="PF19077"/>
    </source>
</evidence>
<feature type="region of interest" description="Disordered" evidence="1">
    <location>
        <begin position="421"/>
        <end position="444"/>
    </location>
</feature>
<organism evidence="4 5">
    <name type="scientific">Candidatus Curtissbacteria bacterium RIFCSPHIGHO2_12_FULL_41_17</name>
    <dbReference type="NCBI Taxonomy" id="1797722"/>
    <lineage>
        <taxon>Bacteria</taxon>
        <taxon>Candidatus Curtissiibacteriota</taxon>
    </lineage>
</organism>
<reference evidence="4 5" key="1">
    <citation type="journal article" date="2016" name="Nat. Commun.">
        <title>Thousands of microbial genomes shed light on interconnected biogeochemical processes in an aquifer system.</title>
        <authorList>
            <person name="Anantharaman K."/>
            <person name="Brown C.T."/>
            <person name="Hug L.A."/>
            <person name="Sharon I."/>
            <person name="Castelle C.J."/>
            <person name="Probst A.J."/>
            <person name="Thomas B.C."/>
            <person name="Singh A."/>
            <person name="Wilkins M.J."/>
            <person name="Karaoz U."/>
            <person name="Brodie E.L."/>
            <person name="Williams K.H."/>
            <person name="Hubbard S.S."/>
            <person name="Banfield J.F."/>
        </authorList>
    </citation>
    <scope>NUCLEOTIDE SEQUENCE [LARGE SCALE GENOMIC DNA]</scope>
</reference>
<evidence type="ECO:0000313" key="4">
    <source>
        <dbReference type="EMBL" id="OGE04881.1"/>
    </source>
</evidence>
<feature type="region of interest" description="Disordered" evidence="1">
    <location>
        <begin position="1354"/>
        <end position="1374"/>
    </location>
</feature>
<accession>A0A1F5HL56</accession>
<name>A0A1F5HL56_9BACT</name>
<sequence length="1408" mass="150600">MKKKLVTKFFNLVGSLLLVGQTLTPALPLVVNPSYIYAQEEQAVQEQPNTSEPAVSQVSSPQPAPAPSEEPQASPAPEPSISPSESPSSSSSSDQNDQSNSEGQGNGSNENKAPPIQSSPSPGPSSSATLGVEVNNSADVGEVHAEILTTSQAQDLGLDLTTLESEGSAQVTTDKSDYTPTEVVVITGSGFGKETSYTLSITSNDPPPVNFSTDIKTDENGGFLYTHQLDGNYRPNYKVEVKDFSGTVLASTTFTDAPLSAPDSTNTTPLSNSSIKFEWKDKSSEENDFHIERKVGSGSFSEVGVVASTTTAGTNTIYSFEDSVLSCDTEYTYKVRAHRHSDNAYSNYSSQEQKKTLYISTNSVSDLTPDFATAGSTNVPILTFTLTSCKSSAKIQRVDVEYTGDDKNDLVNMKLYQESGSVPGSFDSSSDTLRATENTPGGGSYEFQINPSPDITIGVNTVQFYVTADIDAGATNGDKVDARIFDGSVKIDPNNPGGAENNDWPFTAELGLWNPSGETTIGSPPDTTPPTDPTDVASTSHVVDTPISDNTIDMAWSAAGEEDGATDDSSGVDGYSYAFTTGAGDVPDVEKDAEEAATGMTSDPLGEFAWYFHLRTVDNEGNWSSTVTVGPFPIDTTAPVLSEVTPVSSPTNNSTPDYTFNSSEAGSISYSGDCSSATTAAVSGDNTITFNALSDGTYSNCTITVTDSAGNISDTLNISEFTVDTTAPTSTIDSPDENSFWNSPIEITGSSTDIPNTTVDYVNFYYRTSGQEENPWTEIGDSQQNNEGGVDPFNWSFNWIPPEEGTFDIKAKATDKATNVENSPVVEYVTYDVTGPVVSTPSASPDPTNHEPQILADAVDALSNIVSAVFSVNDPGFFFAKPLEALDGFFDSLFETLFGPEFTNGMVYPGEGLHTLYVGAYDEAGNFGSNFGFFTVDTFSPISSFSSPSEGSFWNEPINIAGSSNDSSGDTVDFTRLFYRMHQEDNGDNGDIDGDGNEWTEIDTNSEEEGIQPLFNTEGGNPFGWSFDWTPPEENTFDIMAQATDTAGNVERTAVVSDVTYDVTDPTSNITYPEEDVSYTDDEWDGEIRGTAEDSPSSGVKDVLVSIQRDAGSAYWDAGEEEWVIGEEEEEEYLNEAEFDGETGEWTFSFSFIEPEDADEGYTVRSHARDNAGNQEDTTEVHFFFSHGLPIISGEDTVNVGSAQVTFVWTTDIPATSRVVYDTVSHPDPLVPTLDVPFDKYGYAFTTGEGDTNPKVTSHTAVVCCFDQSTTYYYRVISQGSPEAQSGEKSFTTPATPPQEINPNSQGPGITTPSGPSTTTTTTTTTPGAVAGAFTQLGQVLGVGTGGEVLGEATQEATPTASPSPTPALGGPEEVEEAKAFWQNWWWLILLVLLAGGGYWWFSKKSRE</sequence>